<proteinExistence type="predicted"/>
<sequence length="132" mass="14084">MARVAGRMGRIYLAQTTTGQAEPMVAQAKWSINQTSSKQDVTALGDTTKQYVADTPDATGTFEGFFDDAADSTYKAAVDGLPRRFYLYPNVNTPTVYWYGQILPDLTIAGGVGTAVTVSSSWSAASSIVKQG</sequence>
<name>A0A1G7YFP6_9ACTN</name>
<reference evidence="2" key="1">
    <citation type="submission" date="2016-10" db="EMBL/GenBank/DDBJ databases">
        <authorList>
            <person name="Varghese N."/>
            <person name="Submissions S."/>
        </authorList>
    </citation>
    <scope>NUCLEOTIDE SEQUENCE [LARGE SCALE GENOMIC DNA]</scope>
    <source>
        <strain evidence="2">DSM 44526</strain>
    </source>
</reference>
<dbReference type="OrthoDB" id="5091at2"/>
<dbReference type="EMBL" id="FNCF01000007">
    <property type="protein sequence ID" value="SDG95157.1"/>
    <property type="molecule type" value="Genomic_DNA"/>
</dbReference>
<protein>
    <submittedName>
        <fullName evidence="1">Uncharacterized protein</fullName>
    </submittedName>
</protein>
<organism evidence="1 2">
    <name type="scientific">Klenkia brasiliensis</name>
    <dbReference type="NCBI Taxonomy" id="333142"/>
    <lineage>
        <taxon>Bacteria</taxon>
        <taxon>Bacillati</taxon>
        <taxon>Actinomycetota</taxon>
        <taxon>Actinomycetes</taxon>
        <taxon>Geodermatophilales</taxon>
        <taxon>Geodermatophilaceae</taxon>
        <taxon>Klenkia</taxon>
    </lineage>
</organism>
<evidence type="ECO:0000313" key="2">
    <source>
        <dbReference type="Proteomes" id="UP000198863"/>
    </source>
</evidence>
<dbReference type="AlphaFoldDB" id="A0A1G7YFP6"/>
<evidence type="ECO:0000313" key="1">
    <source>
        <dbReference type="EMBL" id="SDG95157.1"/>
    </source>
</evidence>
<gene>
    <name evidence="1" type="ORF">SAMN05660324_3936</name>
</gene>
<keyword evidence="2" id="KW-1185">Reference proteome</keyword>
<accession>A0A1G7YFP6</accession>
<dbReference type="Proteomes" id="UP000198863">
    <property type="component" value="Unassembled WGS sequence"/>
</dbReference>
<dbReference type="RefSeq" id="WP_091067544.1">
    <property type="nucleotide sequence ID" value="NZ_FNCF01000007.1"/>
</dbReference>